<dbReference type="HOGENOM" id="CLU_2100918_0_0_1"/>
<evidence type="ECO:0000256" key="1">
    <source>
        <dbReference type="SAM" id="MobiDB-lite"/>
    </source>
</evidence>
<dbReference type="AlphaFoldDB" id="A0A0E0NE93"/>
<dbReference type="EnsemblPlants" id="ORUFI02G15600.1">
    <property type="protein sequence ID" value="ORUFI02G15600.1"/>
    <property type="gene ID" value="ORUFI02G15600"/>
</dbReference>
<sequence>MTRQGKLIQKNKVEFPKLVEEKIDKKSEGDGDKEEYKPTLQGEIWEWARPVSDLARSRLLPSSYSSSRPSGSSMGTRRAREGRPRVTRRQPGEARRSSSDLPPVTTTRGDAEASGS</sequence>
<feature type="compositionally biased region" description="Basic and acidic residues" evidence="1">
    <location>
        <begin position="11"/>
        <end position="37"/>
    </location>
</feature>
<feature type="region of interest" description="Disordered" evidence="1">
    <location>
        <begin position="1"/>
        <end position="42"/>
    </location>
</feature>
<name>A0A0E0NE93_ORYRU</name>
<evidence type="ECO:0000313" key="3">
    <source>
        <dbReference type="Proteomes" id="UP000008022"/>
    </source>
</evidence>
<organism evidence="2 3">
    <name type="scientific">Oryza rufipogon</name>
    <name type="common">Brownbeard rice</name>
    <name type="synonym">Asian wild rice</name>
    <dbReference type="NCBI Taxonomy" id="4529"/>
    <lineage>
        <taxon>Eukaryota</taxon>
        <taxon>Viridiplantae</taxon>
        <taxon>Streptophyta</taxon>
        <taxon>Embryophyta</taxon>
        <taxon>Tracheophyta</taxon>
        <taxon>Spermatophyta</taxon>
        <taxon>Magnoliopsida</taxon>
        <taxon>Liliopsida</taxon>
        <taxon>Poales</taxon>
        <taxon>Poaceae</taxon>
        <taxon>BOP clade</taxon>
        <taxon>Oryzoideae</taxon>
        <taxon>Oryzeae</taxon>
        <taxon>Oryzinae</taxon>
        <taxon>Oryza</taxon>
    </lineage>
</organism>
<feature type="region of interest" description="Disordered" evidence="1">
    <location>
        <begin position="57"/>
        <end position="116"/>
    </location>
</feature>
<feature type="compositionally biased region" description="Basic and acidic residues" evidence="1">
    <location>
        <begin position="78"/>
        <end position="98"/>
    </location>
</feature>
<dbReference type="Gramene" id="ORUFI02G15600.1">
    <property type="protein sequence ID" value="ORUFI02G15600.1"/>
    <property type="gene ID" value="ORUFI02G15600"/>
</dbReference>
<reference evidence="2" key="2">
    <citation type="submission" date="2015-06" db="UniProtKB">
        <authorList>
            <consortium name="EnsemblPlants"/>
        </authorList>
    </citation>
    <scope>IDENTIFICATION</scope>
</reference>
<keyword evidence="3" id="KW-1185">Reference proteome</keyword>
<proteinExistence type="predicted"/>
<feature type="compositionally biased region" description="Low complexity" evidence="1">
    <location>
        <begin position="57"/>
        <end position="76"/>
    </location>
</feature>
<evidence type="ECO:0000313" key="2">
    <source>
        <dbReference type="EnsemblPlants" id="ORUFI02G15600.1"/>
    </source>
</evidence>
<reference evidence="3" key="1">
    <citation type="submission" date="2013-06" db="EMBL/GenBank/DDBJ databases">
        <authorList>
            <person name="Zhao Q."/>
        </authorList>
    </citation>
    <scope>NUCLEOTIDE SEQUENCE</scope>
    <source>
        <strain evidence="3">cv. W1943</strain>
    </source>
</reference>
<dbReference type="Proteomes" id="UP000008022">
    <property type="component" value="Unassembled WGS sequence"/>
</dbReference>
<accession>A0A0E0NE93</accession>
<protein>
    <submittedName>
        <fullName evidence="2">Uncharacterized protein</fullName>
    </submittedName>
</protein>